<keyword evidence="1" id="KW-0812">Transmembrane</keyword>
<dbReference type="AlphaFoldDB" id="A0A133XT47"/>
<organism evidence="2 3">
    <name type="scientific">Aerococcus christensenii</name>
    <dbReference type="NCBI Taxonomy" id="87541"/>
    <lineage>
        <taxon>Bacteria</taxon>
        <taxon>Bacillati</taxon>
        <taxon>Bacillota</taxon>
        <taxon>Bacilli</taxon>
        <taxon>Lactobacillales</taxon>
        <taxon>Aerococcaceae</taxon>
        <taxon>Aerococcus</taxon>
    </lineage>
</organism>
<proteinExistence type="predicted"/>
<reference evidence="2 3" key="1">
    <citation type="submission" date="2016-01" db="EMBL/GenBank/DDBJ databases">
        <authorList>
            <person name="Oliw E.H."/>
        </authorList>
    </citation>
    <scope>NUCLEOTIDE SEQUENCE [LARGE SCALE GENOMIC DNA]</scope>
    <source>
        <strain evidence="2 3">KA00635</strain>
    </source>
</reference>
<keyword evidence="1" id="KW-0472">Membrane</keyword>
<gene>
    <name evidence="2" type="ORF">HMPREF3187_01505</name>
</gene>
<dbReference type="EMBL" id="LSCQ01000084">
    <property type="protein sequence ID" value="KXB34112.1"/>
    <property type="molecule type" value="Genomic_DNA"/>
</dbReference>
<sequence length="57" mass="6386">MDVLSDKTRDTVDGATPARSATSLIVTVKVFLLLSYFLIIAEKMRNVHALFILYQAK</sequence>
<dbReference type="Proteomes" id="UP000070422">
    <property type="component" value="Unassembled WGS sequence"/>
</dbReference>
<name>A0A133XT47_9LACT</name>
<accession>A0A133XT47</accession>
<feature type="transmembrane region" description="Helical" evidence="1">
    <location>
        <begin position="20"/>
        <end position="41"/>
    </location>
</feature>
<evidence type="ECO:0000313" key="3">
    <source>
        <dbReference type="Proteomes" id="UP000070422"/>
    </source>
</evidence>
<evidence type="ECO:0000256" key="1">
    <source>
        <dbReference type="SAM" id="Phobius"/>
    </source>
</evidence>
<evidence type="ECO:0000313" key="2">
    <source>
        <dbReference type="EMBL" id="KXB34112.1"/>
    </source>
</evidence>
<protein>
    <submittedName>
        <fullName evidence="2">Uncharacterized protein</fullName>
    </submittedName>
</protein>
<keyword evidence="1" id="KW-1133">Transmembrane helix</keyword>
<comment type="caution">
    <text evidence="2">The sequence shown here is derived from an EMBL/GenBank/DDBJ whole genome shotgun (WGS) entry which is preliminary data.</text>
</comment>